<sequence length="92" mass="10234">MRHQLKTLSEMTPDMQVAAELLESSRSVSDLADMFGFTFIIFPGGLPNITAFPTLLSVPVILTEKNDNFKVKCQNTIGGRPLIMETSNIEFQ</sequence>
<comment type="caution">
    <text evidence="2">The sequence shown here is derived from an EMBL/GenBank/DDBJ whole genome shotgun (WGS) entry which is preliminary data.</text>
</comment>
<reference evidence="2 3" key="1">
    <citation type="submission" date="2019-03" db="EMBL/GenBank/DDBJ databases">
        <title>This is whole genome sequence of Paenibacillus sp MS74 strain.</title>
        <authorList>
            <person name="Trinh H.N."/>
        </authorList>
    </citation>
    <scope>NUCLEOTIDE SEQUENCE [LARGE SCALE GENOMIC DNA]</scope>
    <source>
        <strain evidence="2 3">MS74</strain>
    </source>
</reference>
<protein>
    <submittedName>
        <fullName evidence="2">Uncharacterized protein</fullName>
    </submittedName>
</protein>
<keyword evidence="1" id="KW-0812">Transmembrane</keyword>
<evidence type="ECO:0000313" key="2">
    <source>
        <dbReference type="EMBL" id="TDF92375.1"/>
    </source>
</evidence>
<keyword evidence="3" id="KW-1185">Reference proteome</keyword>
<keyword evidence="1" id="KW-0472">Membrane</keyword>
<dbReference type="RefSeq" id="WP_133235362.1">
    <property type="nucleotide sequence ID" value="NZ_SMRT01000021.1"/>
</dbReference>
<accession>A0A4R5KCL8</accession>
<proteinExistence type="predicted"/>
<evidence type="ECO:0000313" key="3">
    <source>
        <dbReference type="Proteomes" id="UP000295636"/>
    </source>
</evidence>
<organism evidence="2 3">
    <name type="scientific">Paenibacillus piri</name>
    <dbReference type="NCBI Taxonomy" id="2547395"/>
    <lineage>
        <taxon>Bacteria</taxon>
        <taxon>Bacillati</taxon>
        <taxon>Bacillota</taxon>
        <taxon>Bacilli</taxon>
        <taxon>Bacillales</taxon>
        <taxon>Paenibacillaceae</taxon>
        <taxon>Paenibacillus</taxon>
    </lineage>
</organism>
<keyword evidence="1" id="KW-1133">Transmembrane helix</keyword>
<feature type="transmembrane region" description="Helical" evidence="1">
    <location>
        <begin position="34"/>
        <end position="62"/>
    </location>
</feature>
<dbReference type="AlphaFoldDB" id="A0A4R5KCL8"/>
<name>A0A4R5KCL8_9BACL</name>
<dbReference type="Proteomes" id="UP000295636">
    <property type="component" value="Unassembled WGS sequence"/>
</dbReference>
<dbReference type="EMBL" id="SMRT01000021">
    <property type="protein sequence ID" value="TDF92375.1"/>
    <property type="molecule type" value="Genomic_DNA"/>
</dbReference>
<evidence type="ECO:0000256" key="1">
    <source>
        <dbReference type="SAM" id="Phobius"/>
    </source>
</evidence>
<gene>
    <name evidence="2" type="ORF">E1757_30390</name>
</gene>